<protein>
    <submittedName>
        <fullName evidence="2">RHS repeat-associated core domain-containing protein</fullName>
    </submittedName>
</protein>
<dbReference type="AlphaFoldDB" id="A0A1H1DX30"/>
<feature type="domain" description="DUF6443" evidence="1">
    <location>
        <begin position="47"/>
        <end position="168"/>
    </location>
</feature>
<reference evidence="3" key="1">
    <citation type="submission" date="2016-10" db="EMBL/GenBank/DDBJ databases">
        <authorList>
            <person name="Varghese N."/>
            <person name="Submissions S."/>
        </authorList>
    </citation>
    <scope>NUCLEOTIDE SEQUENCE [LARGE SCALE GENOMIC DNA]</scope>
    <source>
        <strain evidence="3">DSM 17072</strain>
    </source>
</reference>
<dbReference type="Pfam" id="PF20041">
    <property type="entry name" value="DUF6443"/>
    <property type="match status" value="1"/>
</dbReference>
<organism evidence="2 3">
    <name type="scientific">Chryseobacterium soldanellicola</name>
    <dbReference type="NCBI Taxonomy" id="311333"/>
    <lineage>
        <taxon>Bacteria</taxon>
        <taxon>Pseudomonadati</taxon>
        <taxon>Bacteroidota</taxon>
        <taxon>Flavobacteriia</taxon>
        <taxon>Flavobacteriales</taxon>
        <taxon>Weeksellaceae</taxon>
        <taxon>Chryseobacterium group</taxon>
        <taxon>Chryseobacterium</taxon>
    </lineage>
</organism>
<dbReference type="NCBIfam" id="TIGR03696">
    <property type="entry name" value="Rhs_assc_core"/>
    <property type="match status" value="1"/>
</dbReference>
<dbReference type="PANTHER" id="PTHR32305">
    <property type="match status" value="1"/>
</dbReference>
<name>A0A1H1DX30_9FLAO</name>
<keyword evidence="3" id="KW-1185">Reference proteome</keyword>
<evidence type="ECO:0000259" key="1">
    <source>
        <dbReference type="Pfam" id="PF20041"/>
    </source>
</evidence>
<dbReference type="InterPro" id="IPR022385">
    <property type="entry name" value="Rhs_assc_core"/>
</dbReference>
<evidence type="ECO:0000313" key="3">
    <source>
        <dbReference type="Proteomes" id="UP000199627"/>
    </source>
</evidence>
<dbReference type="Proteomes" id="UP000199627">
    <property type="component" value="Unassembled WGS sequence"/>
</dbReference>
<evidence type="ECO:0000313" key="2">
    <source>
        <dbReference type="EMBL" id="SDQ81045.1"/>
    </source>
</evidence>
<gene>
    <name evidence="2" type="ORF">SAMN05421664_2681</name>
</gene>
<proteinExistence type="predicted"/>
<dbReference type="PANTHER" id="PTHR32305:SF15">
    <property type="entry name" value="PROTEIN RHSA-RELATED"/>
    <property type="match status" value="1"/>
</dbReference>
<dbReference type="InterPro" id="IPR045619">
    <property type="entry name" value="DUF6443"/>
</dbReference>
<dbReference type="InterPro" id="IPR050708">
    <property type="entry name" value="T6SS_VgrG/RHS"/>
</dbReference>
<dbReference type="EMBL" id="FNKL01000003">
    <property type="protein sequence ID" value="SDQ81045.1"/>
    <property type="molecule type" value="Genomic_DNA"/>
</dbReference>
<accession>A0A1H1DX30</accession>
<dbReference type="Gene3D" id="2.180.10.10">
    <property type="entry name" value="RHS repeat-associated core"/>
    <property type="match status" value="1"/>
</dbReference>
<dbReference type="STRING" id="311333.SAMN05421664_2681"/>
<sequence length="1169" mass="130871">MANLLSKYEYQISVTTMKKILILINSLFVFGIANAQASNTENYIQSRTYLEPVTISSSTAKQLETIQYIDGLGNSKQIVNVKASPTGKDLVTTIPYDGFGRQVDSWLPAPMTTLNGGIQSAVDAAAQTYHNDNRPFTHQNIENSPLDRVLSQAQTGTAWQTHPVNFDYSTNVDGEVKKYIATFDYATFTSNLVTGTPYGNNQLYKNSVTDEDGNQTIEFKNGQGQTILVRKMLNTTESADTYYIYNDYDQLAYVIPPNAADALKNLGSGVTISATDPILTGLCYQYKYDGKNRLVEKKLPGKGWEQIIYNKRGQVVYYRDANLKIGINGFVGDEAWTFTKYDKFGRPVYTGICRDGTPRQTIQSAVDGQSIDYEVRGGTLTMNGMTIEYGNSTYPVSIDKITSVNYYDTYPAGSPAIPSSILGQTLLSQDAQNSSISTKSLPTASYVKNIEDDNWTKNYSYYDTKGRVIGTHSINHLGGYTKNESELDFAGVIKKTITRHKRLNTDTEKVITENFEYDNQNRLLVHKHQVDNNTEEILTQNKYNELSQLESKKVGGTNVATPLQSIDYAYNIRGWMTKINDPANLTNGKLFGYEMRYQNPLTDLWMPKYNGNISEIDWKTSQDGIQRRYVYMYDSINRLTGGFYLEPNSSIIWAGYYSEYSHYDLNGNITQLTRMGKADSQTTASVIDDLTYVYTGNKLTSVSDTSQNPSSYPLGGNTISYDNNGNMTSHMDKEINEIDYNFLNLPSTIKTRPGTKTAITNQYIYRADGVKVSKSRRTSSIQAPTILYLDGFQYSISDGQLAGTELQFVPTAEGYYDFQQNKYIYNYVDHLGNVRLSYTKSGSGTEIIEENNYYPFGLKHEGYNTLSGNSKYNYKYNGKELQETGMYDYGARFYMPDLGRWGVVDPMAEKSRRWSPYNYVFNNPLRFIDPDGRKPNDIIFNFFDVSSGQYREYARIKSEKYDMNVNISAPYPVQGISLAPDDSQRKTYGDYRGISGQYQFDELASAHGNPDAISVGLGANLALGKGFGAGASVALMMKGIDQGKAGLYATGNSLEGAEASVGIQVSFMYSDISLSQFNLKTLEGYGEGAQLGVGPVGASKFESYSGEYKYTWNYENYYIPKRTFVKDQLLYHGYSYGLGVGPEDVSASSSTFTGDTKYLMELTNLIKPK</sequence>